<organism evidence="1 2">
    <name type="scientific">Nostoc sphaeroides CCNUC1</name>
    <dbReference type="NCBI Taxonomy" id="2653204"/>
    <lineage>
        <taxon>Bacteria</taxon>
        <taxon>Bacillati</taxon>
        <taxon>Cyanobacteriota</taxon>
        <taxon>Cyanophyceae</taxon>
        <taxon>Nostocales</taxon>
        <taxon>Nostocaceae</taxon>
        <taxon>Nostoc</taxon>
    </lineage>
</organism>
<dbReference type="AlphaFoldDB" id="A0A5P8VXR2"/>
<evidence type="ECO:0000313" key="2">
    <source>
        <dbReference type="Proteomes" id="UP000326678"/>
    </source>
</evidence>
<name>A0A5P8VXR2_9NOSO</name>
<accession>A0A5P8VXR2</accession>
<proteinExistence type="predicted"/>
<evidence type="ECO:0000313" key="1">
    <source>
        <dbReference type="EMBL" id="QFS45198.1"/>
    </source>
</evidence>
<keyword evidence="2" id="KW-1185">Reference proteome</keyword>
<dbReference type="Proteomes" id="UP000326678">
    <property type="component" value="Chromosome Gxm1"/>
</dbReference>
<dbReference type="EMBL" id="CP045226">
    <property type="protein sequence ID" value="QFS45198.1"/>
    <property type="molecule type" value="Genomic_DNA"/>
</dbReference>
<protein>
    <submittedName>
        <fullName evidence="1">Uncharacterized protein</fullName>
    </submittedName>
</protein>
<reference evidence="1 2" key="1">
    <citation type="submission" date="2019-10" db="EMBL/GenBank/DDBJ databases">
        <title>Genomic and transcriptomic insights into the perfect genentic adaptation of a filamentous nitrogen-fixing cyanobacterium to rice fields.</title>
        <authorList>
            <person name="Chen Z."/>
        </authorList>
    </citation>
    <scope>NUCLEOTIDE SEQUENCE [LARGE SCALE GENOMIC DNA]</scope>
    <source>
        <strain evidence="1">CCNUC1</strain>
    </source>
</reference>
<sequence length="46" mass="5145">MFYPVSVCLNRAYCTDLRTAKSPQTPNRLLGKIPLFRSILGILSCS</sequence>
<gene>
    <name evidence="1" type="ORF">GXM_02675</name>
</gene>
<dbReference type="KEGG" id="nsh:GXM_02675"/>